<evidence type="ECO:0000313" key="3">
    <source>
        <dbReference type="Proteomes" id="UP000748308"/>
    </source>
</evidence>
<evidence type="ECO:0000313" key="2">
    <source>
        <dbReference type="EMBL" id="MBM3316717.1"/>
    </source>
</evidence>
<proteinExistence type="predicted"/>
<comment type="caution">
    <text evidence="2">The sequence shown here is derived from an EMBL/GenBank/DDBJ whole genome shotgun (WGS) entry which is preliminary data.</text>
</comment>
<reference evidence="2" key="1">
    <citation type="submission" date="2019-03" db="EMBL/GenBank/DDBJ databases">
        <title>Lake Tanganyika Metagenome-Assembled Genomes (MAGs).</title>
        <authorList>
            <person name="Tran P."/>
        </authorList>
    </citation>
    <scope>NUCLEOTIDE SEQUENCE</scope>
    <source>
        <strain evidence="2">M_DeepCast_400m_m2_100</strain>
    </source>
</reference>
<feature type="compositionally biased region" description="Low complexity" evidence="1">
    <location>
        <begin position="266"/>
        <end position="284"/>
    </location>
</feature>
<feature type="region of interest" description="Disordered" evidence="1">
    <location>
        <begin position="252"/>
        <end position="284"/>
    </location>
</feature>
<dbReference type="EMBL" id="VGIY01000035">
    <property type="protein sequence ID" value="MBM3316717.1"/>
    <property type="molecule type" value="Genomic_DNA"/>
</dbReference>
<dbReference type="AlphaFoldDB" id="A0A937X9K5"/>
<evidence type="ECO:0000256" key="1">
    <source>
        <dbReference type="SAM" id="MobiDB-lite"/>
    </source>
</evidence>
<name>A0A937X9K5_UNCEI</name>
<protein>
    <submittedName>
        <fullName evidence="2">Uncharacterized protein</fullName>
    </submittedName>
</protein>
<dbReference type="NCBIfam" id="NF040494">
    <property type="entry name" value="nitrored_ArsF"/>
    <property type="match status" value="1"/>
</dbReference>
<accession>A0A937X9K5</accession>
<gene>
    <name evidence="2" type="ORF">FJY75_02585</name>
</gene>
<organism evidence="2 3">
    <name type="scientific">Eiseniibacteriota bacterium</name>
    <dbReference type="NCBI Taxonomy" id="2212470"/>
    <lineage>
        <taxon>Bacteria</taxon>
        <taxon>Candidatus Eiseniibacteriota</taxon>
    </lineage>
</organism>
<dbReference type="Proteomes" id="UP000748308">
    <property type="component" value="Unassembled WGS sequence"/>
</dbReference>
<sequence>MRQSSWMTLLSPHARGARRLAGDLCGLPALRGLHALRGLRALLGLRAPCGLRALYGLRAPCGVRAPYGLRALRGLPALLGAPALLAAAILAAGGATAASGAGVDDARPAGGAAAVEAAGGRAAGASTVAAEGATPPAPADSLVVSAYYFHRTFRCETCLRMEDVVAGILAADFAADLARGRLLWLPLDYEDDANAPLYAGFALEDGPALVLSRRNGRREADWFELKDIWEMMGRGEELEAYLRERIRRALEPPSSSGVGEAESTKAEAQAEAQAEAAAEGTGSP</sequence>
<dbReference type="InterPro" id="IPR047698">
    <property type="entry name" value="ArsF-like"/>
</dbReference>